<keyword evidence="10 15" id="KW-0378">Hydrolase</keyword>
<evidence type="ECO:0000256" key="10">
    <source>
        <dbReference type="ARBA" id="ARBA00022801"/>
    </source>
</evidence>
<keyword evidence="13" id="KW-0325">Glycoprotein</keyword>
<feature type="active site" evidence="14">
    <location>
        <position position="87"/>
    </location>
</feature>
<comment type="subcellular location">
    <subcellularLocation>
        <location evidence="2">Secreted</location>
    </subcellularLocation>
</comment>
<evidence type="ECO:0000256" key="13">
    <source>
        <dbReference type="ARBA" id="ARBA00023180"/>
    </source>
</evidence>
<dbReference type="GO" id="GO:0004190">
    <property type="term" value="F:aspartic-type endopeptidase activity"/>
    <property type="evidence" value="ECO:0007669"/>
    <property type="project" value="UniProtKB-KW"/>
</dbReference>
<dbReference type="EC" id="3.4.23.24" evidence="4"/>
<dbReference type="AlphaFoldDB" id="A0AAX4HGM0"/>
<keyword evidence="11" id="KW-0865">Zymogen</keyword>
<dbReference type="InterPro" id="IPR001969">
    <property type="entry name" value="Aspartic_peptidase_AS"/>
</dbReference>
<dbReference type="GO" id="GO:0009277">
    <property type="term" value="C:fungal-type cell wall"/>
    <property type="evidence" value="ECO:0007669"/>
    <property type="project" value="TreeGrafter"/>
</dbReference>
<gene>
    <name evidence="18" type="ORF">PUMCH_005173</name>
</gene>
<dbReference type="CDD" id="cd05474">
    <property type="entry name" value="SAP_like"/>
    <property type="match status" value="1"/>
</dbReference>
<evidence type="ECO:0000256" key="8">
    <source>
        <dbReference type="ARBA" id="ARBA00022729"/>
    </source>
</evidence>
<dbReference type="RefSeq" id="XP_062880149.1">
    <property type="nucleotide sequence ID" value="XM_063024079.1"/>
</dbReference>
<dbReference type="Proteomes" id="UP001338582">
    <property type="component" value="Chromosome 8"/>
</dbReference>
<keyword evidence="7" id="KW-0165">Cleavage on pair of basic residues</keyword>
<evidence type="ECO:0000256" key="2">
    <source>
        <dbReference type="ARBA" id="ARBA00004613"/>
    </source>
</evidence>
<evidence type="ECO:0000313" key="19">
    <source>
        <dbReference type="Proteomes" id="UP001338582"/>
    </source>
</evidence>
<evidence type="ECO:0000259" key="17">
    <source>
        <dbReference type="PROSITE" id="PS51767"/>
    </source>
</evidence>
<dbReference type="SUPFAM" id="SSF50630">
    <property type="entry name" value="Acid proteases"/>
    <property type="match status" value="1"/>
</dbReference>
<evidence type="ECO:0000256" key="9">
    <source>
        <dbReference type="ARBA" id="ARBA00022750"/>
    </source>
</evidence>
<keyword evidence="6 15" id="KW-0645">Protease</keyword>
<keyword evidence="9 15" id="KW-0064">Aspartyl protease</keyword>
<keyword evidence="8 16" id="KW-0732">Signal</keyword>
<dbReference type="PANTHER" id="PTHR47965">
    <property type="entry name" value="ASPARTYL PROTEASE-RELATED"/>
    <property type="match status" value="1"/>
</dbReference>
<keyword evidence="12" id="KW-1015">Disulfide bond</keyword>
<evidence type="ECO:0000256" key="4">
    <source>
        <dbReference type="ARBA" id="ARBA00013207"/>
    </source>
</evidence>
<evidence type="ECO:0000256" key="11">
    <source>
        <dbReference type="ARBA" id="ARBA00023145"/>
    </source>
</evidence>
<dbReference type="Pfam" id="PF00026">
    <property type="entry name" value="Asp"/>
    <property type="match status" value="1"/>
</dbReference>
<feature type="signal peptide" evidence="16">
    <location>
        <begin position="1"/>
        <end position="17"/>
    </location>
</feature>
<evidence type="ECO:0000256" key="1">
    <source>
        <dbReference type="ARBA" id="ARBA00001675"/>
    </source>
</evidence>
<dbReference type="Gene3D" id="2.40.70.10">
    <property type="entry name" value="Acid Proteases"/>
    <property type="match status" value="2"/>
</dbReference>
<evidence type="ECO:0000256" key="7">
    <source>
        <dbReference type="ARBA" id="ARBA00022685"/>
    </source>
</evidence>
<evidence type="ECO:0000256" key="15">
    <source>
        <dbReference type="RuleBase" id="RU000454"/>
    </source>
</evidence>
<keyword evidence="5" id="KW-0964">Secreted</keyword>
<dbReference type="InterPro" id="IPR033876">
    <property type="entry name" value="SAP-like"/>
</dbReference>
<evidence type="ECO:0000256" key="3">
    <source>
        <dbReference type="ARBA" id="ARBA00007447"/>
    </source>
</evidence>
<dbReference type="InterPro" id="IPR021109">
    <property type="entry name" value="Peptidase_aspartic_dom_sf"/>
</dbReference>
<dbReference type="KEGG" id="asau:88176231"/>
<comment type="similarity">
    <text evidence="3 15">Belongs to the peptidase A1 family.</text>
</comment>
<dbReference type="PANTHER" id="PTHR47965:SF12">
    <property type="entry name" value="ASPARTIC PROTEINASE 3-RELATED"/>
    <property type="match status" value="1"/>
</dbReference>
<dbReference type="PRINTS" id="PR00792">
    <property type="entry name" value="PEPSIN"/>
</dbReference>
<proteinExistence type="inferred from homology"/>
<feature type="chain" id="PRO_5043601333" description="candidapepsin" evidence="16">
    <location>
        <begin position="18"/>
        <end position="376"/>
    </location>
</feature>
<dbReference type="PROSITE" id="PS51767">
    <property type="entry name" value="PEPTIDASE_A1"/>
    <property type="match status" value="1"/>
</dbReference>
<feature type="domain" description="Peptidase A1" evidence="17">
    <location>
        <begin position="69"/>
        <end position="363"/>
    </location>
</feature>
<dbReference type="InterPro" id="IPR033121">
    <property type="entry name" value="PEPTIDASE_A1"/>
</dbReference>
<evidence type="ECO:0000256" key="5">
    <source>
        <dbReference type="ARBA" id="ARBA00022525"/>
    </source>
</evidence>
<evidence type="ECO:0000256" key="12">
    <source>
        <dbReference type="ARBA" id="ARBA00023157"/>
    </source>
</evidence>
<dbReference type="EMBL" id="CP138901">
    <property type="protein sequence ID" value="WPK27773.1"/>
    <property type="molecule type" value="Genomic_DNA"/>
</dbReference>
<dbReference type="GeneID" id="88176231"/>
<evidence type="ECO:0000313" key="18">
    <source>
        <dbReference type="EMBL" id="WPK27773.1"/>
    </source>
</evidence>
<evidence type="ECO:0000256" key="6">
    <source>
        <dbReference type="ARBA" id="ARBA00022670"/>
    </source>
</evidence>
<organism evidence="18 19">
    <name type="scientific">Australozyma saopauloensis</name>
    <dbReference type="NCBI Taxonomy" id="291208"/>
    <lineage>
        <taxon>Eukaryota</taxon>
        <taxon>Fungi</taxon>
        <taxon>Dikarya</taxon>
        <taxon>Ascomycota</taxon>
        <taxon>Saccharomycotina</taxon>
        <taxon>Pichiomycetes</taxon>
        <taxon>Metschnikowiaceae</taxon>
        <taxon>Australozyma</taxon>
    </lineage>
</organism>
<dbReference type="PROSITE" id="PS00141">
    <property type="entry name" value="ASP_PROTEASE"/>
    <property type="match status" value="1"/>
</dbReference>
<evidence type="ECO:0000256" key="14">
    <source>
        <dbReference type="PIRSR" id="PIRSR601461-1"/>
    </source>
</evidence>
<reference evidence="18 19" key="1">
    <citation type="submission" date="2023-10" db="EMBL/GenBank/DDBJ databases">
        <title>Draft Genome Sequence of Candida saopaulonensis from a very Premature Infant with Sepsis.</title>
        <authorList>
            <person name="Ning Y."/>
            <person name="Dai R."/>
            <person name="Xiao M."/>
            <person name="Xu Y."/>
            <person name="Yan Q."/>
            <person name="Zhang L."/>
        </authorList>
    </citation>
    <scope>NUCLEOTIDE SEQUENCE [LARGE SCALE GENOMIC DNA]</scope>
    <source>
        <strain evidence="18 19">19XY460</strain>
    </source>
</reference>
<protein>
    <recommendedName>
        <fullName evidence="4">candidapepsin</fullName>
        <ecNumber evidence="4">3.4.23.24</ecNumber>
    </recommendedName>
</protein>
<dbReference type="GO" id="GO:0031505">
    <property type="term" value="P:fungal-type cell wall organization"/>
    <property type="evidence" value="ECO:0007669"/>
    <property type="project" value="TreeGrafter"/>
</dbReference>
<feature type="active site" evidence="14">
    <location>
        <position position="258"/>
    </location>
</feature>
<comment type="catalytic activity">
    <reaction evidence="1">
        <text>Preferential cleavage at the carboxyl of hydrophobic amino acids, but fails to cleave 15-Leu-|-Tyr-16, 16-Tyr-|-Leu-17 and 24-Phe-|-Phe-25 of insulin B chain. Activates trypsinogen, and degrades keratin.</text>
        <dbReference type="EC" id="3.4.23.24"/>
    </reaction>
</comment>
<sequence>MLKIITLLSILSCLVDGLIIPSQKRDNPVPLKLDFTVQRKANGTSQLNRHIMKRGSYPETITDVGDVSYNLNVYLGSNQQPSYVMIDTGSSDLWVTSQTYSASSSSSSQDTGNPFNIQYLDGTSENGEWYLDTLTFDPGNPPTINDFQFAVIQGNDQGGQGVLGIGDRNTESSNTPYNNLPWALANNGITPKASYSLFLGPDGGQGSLIFGGIDTDKYLGTLQKYPIDTASGPGLFVNVASISVDGKSFSSNQPYLLDSGTSLGLVQQDVQDYLDEIFKPTLVKQGDITYRQVSCDQPTDKYIKFNFGENTIALSYADAIENDGSGQCLLGFTSYDNNNILGDVFLRKAYVYYDLTDQSISIAQALYSDSSNIISA</sequence>
<name>A0AAX4HGM0_9ASCO</name>
<dbReference type="GO" id="GO:0006508">
    <property type="term" value="P:proteolysis"/>
    <property type="evidence" value="ECO:0007669"/>
    <property type="project" value="UniProtKB-KW"/>
</dbReference>
<accession>A0AAX4HGM0</accession>
<evidence type="ECO:0000256" key="16">
    <source>
        <dbReference type="SAM" id="SignalP"/>
    </source>
</evidence>
<dbReference type="InterPro" id="IPR001461">
    <property type="entry name" value="Aspartic_peptidase_A1"/>
</dbReference>
<keyword evidence="19" id="KW-1185">Reference proteome</keyword>
<dbReference type="GO" id="GO:0005576">
    <property type="term" value="C:extracellular region"/>
    <property type="evidence" value="ECO:0007669"/>
    <property type="project" value="UniProtKB-SubCell"/>
</dbReference>